<proteinExistence type="predicted"/>
<dbReference type="RefSeq" id="WP_132765901.1">
    <property type="nucleotide sequence ID" value="NZ_SLXF01000009.1"/>
</dbReference>
<gene>
    <name evidence="2" type="ORF">EV676_1097</name>
</gene>
<sequence>MAYPATLPNSPEQDASATRADTLHPVLLGLEAVASVITSNENYDAILGRKLARPEYEVFKTTNLEEKRQAAISLICRELRAARCNSAQFPRDIPIIAWARTQNNKKELLLFHKIIKRELGRISIENLAEKPFTSTKTVEDFSWISELASRFYQSSSNITAGLVHQHRQYIAAYVSFKIGFRDAKSSPPLLAFVANDHSPLPVAFATLMRELRVPIIYFQHAEVTPKFPPLHFDYNVLRNKASKEIYQAIGPIAGRLYIIKRNTSTAFDFNKLRANFGRLTQAQNAPLVIIYLTATFRPDYVYELVSALRRNPLVERVRIKPHPGTPSELLQALAQQHGDILIDEKPTDFHIAIVGNSSIVTELLREGHCVWQDFGLDEITPDYYGYAARGLVQTIQAKDVSQPFWASAELKDDWLERFSELDPSVSAFASDVSDLDELRLIDDLSQVLLDRRSATSVRMRTWFRRLLLYFPLTFLQDAEDQDPHRNFGIAALQEAQRLFDERVPRFISMLNQVTPSTATNDLGLWLLLKRIEWTGYRPPHEALEAVDNRIFELETDPSTIKWLENMVLNDIIRTQDISRLENFWRRAREVRQEELHITRRIALLRWLRVCDGQLPGIDERSLRAGLSPLHLLKMDVQGSFSMSAHSHSDIEEKFYRHAPPGIRDGLREHVLPVYSRLRGAMKFMDVSRSNTELAQLRSLLLTKITQREPFSIIRLSDGEGYIFQRTGKFFSKEDALNRERHWWGEELPSALREKLLDALQESVSEADILGIPTIYRFLRDTTDKSEALQSSVPGRGLLEVLNGLDSISSRNTLFSDDKVNLALFRDRSNLLDLVLATPKVVVVSSARHRELSQLFSDANEAEFISVPTHFKTKENSRYVKESKPLPYHLDRINEELRHAVGPGTLCLVAAGVAGKVILGQAKRAGAVAVDVGSALDEWLNAGIHSLH</sequence>
<dbReference type="AlphaFoldDB" id="A0AA46HUL9"/>
<accession>A0AA46HUL9</accession>
<evidence type="ECO:0000313" key="3">
    <source>
        <dbReference type="Proteomes" id="UP000294772"/>
    </source>
</evidence>
<evidence type="ECO:0000259" key="1">
    <source>
        <dbReference type="Pfam" id="PF22882"/>
    </source>
</evidence>
<reference evidence="2 3" key="1">
    <citation type="submission" date="2019-03" db="EMBL/GenBank/DDBJ databases">
        <title>Genomic Encyclopedia of Type Strains, Phase IV (KMG-IV): sequencing the most valuable type-strain genomes for metagenomic binning, comparative biology and taxonomic classification.</title>
        <authorList>
            <person name="Goeker M."/>
        </authorList>
    </citation>
    <scope>NUCLEOTIDE SEQUENCE [LARGE SCALE GENOMIC DNA]</scope>
    <source>
        <strain evidence="2 3">DSM 15264</strain>
    </source>
</reference>
<feature type="domain" description="GT-D fold-like" evidence="1">
    <location>
        <begin position="695"/>
        <end position="936"/>
    </location>
</feature>
<dbReference type="EMBL" id="SLXF01000009">
    <property type="protein sequence ID" value="TCP04921.1"/>
    <property type="molecule type" value="Genomic_DNA"/>
</dbReference>
<dbReference type="Proteomes" id="UP000294772">
    <property type="component" value="Unassembled WGS sequence"/>
</dbReference>
<dbReference type="InterPro" id="IPR055171">
    <property type="entry name" value="GT-D-like"/>
</dbReference>
<evidence type="ECO:0000313" key="2">
    <source>
        <dbReference type="EMBL" id="TCP04921.1"/>
    </source>
</evidence>
<dbReference type="Pfam" id="PF22882">
    <property type="entry name" value="GT-D-like"/>
    <property type="match status" value="1"/>
</dbReference>
<comment type="caution">
    <text evidence="2">The sequence shown here is derived from an EMBL/GenBank/DDBJ whole genome shotgun (WGS) entry which is preliminary data.</text>
</comment>
<protein>
    <recommendedName>
        <fullName evidence="1">GT-D fold-like domain-containing protein</fullName>
    </recommendedName>
</protein>
<name>A0AA46HUL9_9BURK</name>
<organism evidence="2 3">
    <name type="scientific">Caldimonas thermodepolymerans</name>
    <dbReference type="NCBI Taxonomy" id="215580"/>
    <lineage>
        <taxon>Bacteria</taxon>
        <taxon>Pseudomonadati</taxon>
        <taxon>Pseudomonadota</taxon>
        <taxon>Betaproteobacteria</taxon>
        <taxon>Burkholderiales</taxon>
        <taxon>Sphaerotilaceae</taxon>
        <taxon>Caldimonas</taxon>
    </lineage>
</organism>